<dbReference type="EMBL" id="JAGKQM010000019">
    <property type="protein sequence ID" value="KAH0857098.1"/>
    <property type="molecule type" value="Genomic_DNA"/>
</dbReference>
<feature type="region of interest" description="Disordered" evidence="1">
    <location>
        <begin position="60"/>
        <end position="225"/>
    </location>
</feature>
<sequence>PNYENPRRQTRLRHRADKRCGSDVALTSKHHRVTNRRFSRIHRSSLTPPHHHRKHLQLKASIDCSRSHPSPFIPITERKASREPSPLTMVELRSSSNEISTNPNQTKSSARQCKERLHPPGSRPTTAELTKPPPLGDRNRRRRSWRNLRLSETKPSSRTMSFTAPSSTRPHLYARDRSAMCGLSSSNTEERGNENEAKINSFKGGLRGSGGGTHAHAPADHQTRL</sequence>
<gene>
    <name evidence="2" type="ORF">HID58_085359</name>
</gene>
<organism evidence="2 3">
    <name type="scientific">Brassica napus</name>
    <name type="common">Rape</name>
    <dbReference type="NCBI Taxonomy" id="3708"/>
    <lineage>
        <taxon>Eukaryota</taxon>
        <taxon>Viridiplantae</taxon>
        <taxon>Streptophyta</taxon>
        <taxon>Embryophyta</taxon>
        <taxon>Tracheophyta</taxon>
        <taxon>Spermatophyta</taxon>
        <taxon>Magnoliopsida</taxon>
        <taxon>eudicotyledons</taxon>
        <taxon>Gunneridae</taxon>
        <taxon>Pentapetalae</taxon>
        <taxon>rosids</taxon>
        <taxon>malvids</taxon>
        <taxon>Brassicales</taxon>
        <taxon>Brassicaceae</taxon>
        <taxon>Brassiceae</taxon>
        <taxon>Brassica</taxon>
    </lineage>
</organism>
<protein>
    <submittedName>
        <fullName evidence="2">Uncharacterized protein</fullName>
    </submittedName>
</protein>
<dbReference type="Proteomes" id="UP000824890">
    <property type="component" value="Unassembled WGS sequence"/>
</dbReference>
<feature type="compositionally biased region" description="Basic and acidic residues" evidence="1">
    <location>
        <begin position="188"/>
        <end position="197"/>
    </location>
</feature>
<comment type="caution">
    <text evidence="2">The sequence shown here is derived from an EMBL/GenBank/DDBJ whole genome shotgun (WGS) entry which is preliminary data.</text>
</comment>
<evidence type="ECO:0000256" key="1">
    <source>
        <dbReference type="SAM" id="MobiDB-lite"/>
    </source>
</evidence>
<proteinExistence type="predicted"/>
<evidence type="ECO:0000313" key="2">
    <source>
        <dbReference type="EMBL" id="KAH0857098.1"/>
    </source>
</evidence>
<name>A0ABQ7XPX2_BRANA</name>
<accession>A0ABQ7XPX2</accession>
<keyword evidence="3" id="KW-1185">Reference proteome</keyword>
<evidence type="ECO:0000313" key="3">
    <source>
        <dbReference type="Proteomes" id="UP000824890"/>
    </source>
</evidence>
<feature type="compositionally biased region" description="Polar residues" evidence="1">
    <location>
        <begin position="153"/>
        <end position="169"/>
    </location>
</feature>
<feature type="compositionally biased region" description="Polar residues" evidence="1">
    <location>
        <begin position="93"/>
        <end position="111"/>
    </location>
</feature>
<reference evidence="2 3" key="1">
    <citation type="submission" date="2021-05" db="EMBL/GenBank/DDBJ databases">
        <title>Genome Assembly of Synthetic Allotetraploid Brassica napus Reveals Homoeologous Exchanges between Subgenomes.</title>
        <authorList>
            <person name="Davis J.T."/>
        </authorList>
    </citation>
    <scope>NUCLEOTIDE SEQUENCE [LARGE SCALE GENOMIC DNA]</scope>
    <source>
        <strain evidence="3">cv. Da-Ae</strain>
        <tissue evidence="2">Seedling</tissue>
    </source>
</reference>
<feature type="non-terminal residue" evidence="2">
    <location>
        <position position="1"/>
    </location>
</feature>